<evidence type="ECO:0000313" key="3">
    <source>
        <dbReference type="Proteomes" id="UP000229523"/>
    </source>
</evidence>
<dbReference type="Gene3D" id="1.10.8.80">
    <property type="entry name" value="Magnesium chelatase subunit I, C-Terminal domain"/>
    <property type="match status" value="1"/>
</dbReference>
<gene>
    <name evidence="2" type="ORF">BFS35_003965</name>
</gene>
<dbReference type="GO" id="GO:0005524">
    <property type="term" value="F:ATP binding"/>
    <property type="evidence" value="ECO:0007669"/>
    <property type="project" value="InterPro"/>
</dbReference>
<organism evidence="2 3">
    <name type="scientific">Macrococcoides goetzii</name>
    <dbReference type="NCBI Taxonomy" id="1891097"/>
    <lineage>
        <taxon>Bacteria</taxon>
        <taxon>Bacillati</taxon>
        <taxon>Bacillota</taxon>
        <taxon>Bacilli</taxon>
        <taxon>Bacillales</taxon>
        <taxon>Staphylococcaceae</taxon>
        <taxon>Macrococcoides</taxon>
    </lineage>
</organism>
<dbReference type="InterPro" id="IPR011703">
    <property type="entry name" value="ATPase_AAA-3"/>
</dbReference>
<dbReference type="AlphaFoldDB" id="A0A2G5NRZ9"/>
<reference evidence="2 3" key="1">
    <citation type="journal article" date="2018" name="Front. Microbiol.">
        <title>Description and Comparative Genomics of Macrococcus caseolyticus subsp. hominis subsp. nov., Macrococcus goetzii sp. nov., Macrococcus epidermidis sp. nov., and Macrococcus bohemicus sp. nov., Novel Macrococci From Human Clinical Material With Virulence Potential and Suspected Uptake of Foreign DNA by Natural Transformation.</title>
        <authorList>
            <person name="Maslanova I."/>
            <person name="Wertheimer Z."/>
            <person name="Sedlacek I."/>
            <person name="Svec P."/>
            <person name="Indrakova A."/>
            <person name="Kovarovic V."/>
            <person name="Schumann P."/>
            <person name="Sproer C."/>
            <person name="Kralova S."/>
            <person name="Sedo O."/>
            <person name="Kristofova L."/>
            <person name="Vrbovska V."/>
            <person name="Fuzik T."/>
            <person name="Petras P."/>
            <person name="Zdrahal Z."/>
            <person name="Ruzickova V."/>
            <person name="Doskar J."/>
            <person name="Pantucek R."/>
        </authorList>
    </citation>
    <scope>NUCLEOTIDE SEQUENCE [LARGE SCALE GENOMIC DNA]</scope>
    <source>
        <strain evidence="2 3">CCM 4927</strain>
    </source>
</reference>
<dbReference type="InterPro" id="IPR027417">
    <property type="entry name" value="P-loop_NTPase"/>
</dbReference>
<dbReference type="PIRSF" id="PIRSF002849">
    <property type="entry name" value="AAA_ATPase_chaperone_MoxR_prd"/>
    <property type="match status" value="1"/>
</dbReference>
<dbReference type="CDD" id="cd00009">
    <property type="entry name" value="AAA"/>
    <property type="match status" value="1"/>
</dbReference>
<evidence type="ECO:0000313" key="2">
    <source>
        <dbReference type="EMBL" id="RAI82852.1"/>
    </source>
</evidence>
<dbReference type="SUPFAM" id="SSF52540">
    <property type="entry name" value="P-loop containing nucleoside triphosphate hydrolases"/>
    <property type="match status" value="1"/>
</dbReference>
<proteinExistence type="predicted"/>
<dbReference type="EMBL" id="MJBI02000001">
    <property type="protein sequence ID" value="RAI82852.1"/>
    <property type="molecule type" value="Genomic_DNA"/>
</dbReference>
<dbReference type="SMART" id="SM00382">
    <property type="entry name" value="AAA"/>
    <property type="match status" value="1"/>
</dbReference>
<dbReference type="RefSeq" id="WP_099577626.1">
    <property type="nucleotide sequence ID" value="NZ_MJBI02000001.1"/>
</dbReference>
<accession>A0A2G5NRZ9</accession>
<sequence>MNTIIQEWKKGFIGHTKSLKIIYCAMLSKGHILLEGPPGVGKTQLAHTIAQSLGLQFNRIQFTPDVLPSDVTGIKFFHPGSKQFEIKYGPVFTNILLADEINRATPKTQSSLLEAMQEHTVTIDDTTHELSEPFFVIGTQNNIETNQGTYPLPEAQLDRFIVKINVTYPDVDAEKNILLKQFANIQNVMDKETLLAYQKEIEKIHVDEDLTTYIVQILNETRNHHNITTGLSTRAGIQIRQMAQSYAYINDRNYVIPDDIQAVLPYVALHKIQFNSQIRHHNEKIDCLNECLGNIHVPL</sequence>
<evidence type="ECO:0000259" key="1">
    <source>
        <dbReference type="SMART" id="SM00382"/>
    </source>
</evidence>
<dbReference type="Proteomes" id="UP000229523">
    <property type="component" value="Unassembled WGS sequence"/>
</dbReference>
<dbReference type="Gene3D" id="3.40.50.300">
    <property type="entry name" value="P-loop containing nucleotide triphosphate hydrolases"/>
    <property type="match status" value="1"/>
</dbReference>
<dbReference type="InterPro" id="IPR003593">
    <property type="entry name" value="AAA+_ATPase"/>
</dbReference>
<dbReference type="InterPro" id="IPR050764">
    <property type="entry name" value="CbbQ/NirQ/NorQ/GpvN"/>
</dbReference>
<dbReference type="InterPro" id="IPR041628">
    <property type="entry name" value="ChlI/MoxR_AAA_lid"/>
</dbReference>
<dbReference type="Pfam" id="PF07726">
    <property type="entry name" value="AAA_3"/>
    <property type="match status" value="1"/>
</dbReference>
<dbReference type="GO" id="GO:0016887">
    <property type="term" value="F:ATP hydrolysis activity"/>
    <property type="evidence" value="ECO:0007669"/>
    <property type="project" value="InterPro"/>
</dbReference>
<dbReference type="PANTHER" id="PTHR42759:SF5">
    <property type="entry name" value="METHANOL DEHYDROGENASE REGULATOR"/>
    <property type="match status" value="1"/>
</dbReference>
<name>A0A2G5NRZ9_9STAP</name>
<protein>
    <submittedName>
        <fullName evidence="2">MoxR family ATPase</fullName>
    </submittedName>
</protein>
<comment type="caution">
    <text evidence="2">The sequence shown here is derived from an EMBL/GenBank/DDBJ whole genome shotgun (WGS) entry which is preliminary data.</text>
</comment>
<keyword evidence="3" id="KW-1185">Reference proteome</keyword>
<dbReference type="Pfam" id="PF17863">
    <property type="entry name" value="AAA_lid_2"/>
    <property type="match status" value="1"/>
</dbReference>
<feature type="domain" description="AAA+ ATPase" evidence="1">
    <location>
        <begin position="28"/>
        <end position="170"/>
    </location>
</feature>
<dbReference type="PANTHER" id="PTHR42759">
    <property type="entry name" value="MOXR FAMILY PROTEIN"/>
    <property type="match status" value="1"/>
</dbReference>